<dbReference type="InterPro" id="IPR003719">
    <property type="entry name" value="Phenazine_PhzF-like"/>
</dbReference>
<gene>
    <name evidence="1" type="ORF">HX829_04695</name>
</gene>
<dbReference type="Gene3D" id="3.10.310.10">
    <property type="entry name" value="Diaminopimelate Epimerase, Chain A, domain 1"/>
    <property type="match status" value="2"/>
</dbReference>
<name>A0A7Y7WAH6_9PSED</name>
<dbReference type="SUPFAM" id="SSF54506">
    <property type="entry name" value="Diaminopimelate epimerase-like"/>
    <property type="match status" value="1"/>
</dbReference>
<sequence length="247" mass="26645">MVIFQRRSSEWSVAERQKFAAEQKANACVFINTMDDGIGPCVLDFYYPHARSPLCLHASLAAAHYMQTHHVAEYSGSALTSMSKQVLTFAHAGNELRTSVEPDHVKRPVPTVGAVAELLGCTESAIKTPAAIASIGSPKLLVEMVSPEALYALRPHLNGIVAWGKRAAVSGIYAYAHREMNQYEGRNFNHLEESLEDAATGVAAGALSVLLARNIILYQGAMRGNRCQISASNCEGLISVGGLVYEV</sequence>
<dbReference type="Pfam" id="PF02567">
    <property type="entry name" value="PhzC-PhzF"/>
    <property type="match status" value="1"/>
</dbReference>
<dbReference type="EMBL" id="JACAPU010000006">
    <property type="protein sequence ID" value="NWB45785.1"/>
    <property type="molecule type" value="Genomic_DNA"/>
</dbReference>
<evidence type="ECO:0000313" key="2">
    <source>
        <dbReference type="Proteomes" id="UP000582981"/>
    </source>
</evidence>
<dbReference type="PIRSF" id="PIRSF016184">
    <property type="entry name" value="PhzC_PhzF"/>
    <property type="match status" value="1"/>
</dbReference>
<comment type="caution">
    <text evidence="1">The sequence shown here is derived from an EMBL/GenBank/DDBJ whole genome shotgun (WGS) entry which is preliminary data.</text>
</comment>
<dbReference type="GO" id="GO:0005737">
    <property type="term" value="C:cytoplasm"/>
    <property type="evidence" value="ECO:0007669"/>
    <property type="project" value="TreeGrafter"/>
</dbReference>
<reference evidence="1 2" key="1">
    <citation type="submission" date="2020-04" db="EMBL/GenBank/DDBJ databases">
        <title>Molecular characterization of pseudomonads from Agaricus bisporus reveal novel blotch 2 pathogens in Western Europe.</title>
        <authorList>
            <person name="Taparia T."/>
            <person name="Krijger M."/>
            <person name="Haynes E."/>
            <person name="Elpinstone J.G."/>
            <person name="Noble R."/>
            <person name="Van Der Wolf J."/>
        </authorList>
    </citation>
    <scope>NUCLEOTIDE SEQUENCE [LARGE SCALE GENOMIC DNA]</scope>
    <source>
        <strain evidence="1 2">F1001</strain>
    </source>
</reference>
<proteinExistence type="predicted"/>
<dbReference type="PANTHER" id="PTHR13774">
    <property type="entry name" value="PHENAZINE BIOSYNTHESIS PROTEIN"/>
    <property type="match status" value="1"/>
</dbReference>
<dbReference type="GO" id="GO:0016853">
    <property type="term" value="F:isomerase activity"/>
    <property type="evidence" value="ECO:0007669"/>
    <property type="project" value="TreeGrafter"/>
</dbReference>
<accession>A0A7Y7WAH6</accession>
<protein>
    <submittedName>
        <fullName evidence="1">PhzF family phenazine biosynthesis protein</fullName>
    </submittedName>
</protein>
<evidence type="ECO:0000313" key="1">
    <source>
        <dbReference type="EMBL" id="NWB45785.1"/>
    </source>
</evidence>
<organism evidence="1 2">
    <name type="scientific">Pseudomonas gingeri</name>
    <dbReference type="NCBI Taxonomy" id="117681"/>
    <lineage>
        <taxon>Bacteria</taxon>
        <taxon>Pseudomonadati</taxon>
        <taxon>Pseudomonadota</taxon>
        <taxon>Gammaproteobacteria</taxon>
        <taxon>Pseudomonadales</taxon>
        <taxon>Pseudomonadaceae</taxon>
        <taxon>Pseudomonas</taxon>
    </lineage>
</organism>
<dbReference type="Proteomes" id="UP000582981">
    <property type="component" value="Unassembled WGS sequence"/>
</dbReference>
<dbReference type="AlphaFoldDB" id="A0A7Y7WAH6"/>